<feature type="transmembrane region" description="Helical" evidence="1">
    <location>
        <begin position="392"/>
        <end position="415"/>
    </location>
</feature>
<feature type="transmembrane region" description="Helical" evidence="1">
    <location>
        <begin position="172"/>
        <end position="193"/>
    </location>
</feature>
<accession>A0ABY3YL07</accession>
<feature type="transmembrane region" description="Helical" evidence="1">
    <location>
        <begin position="85"/>
        <end position="105"/>
    </location>
</feature>
<feature type="transmembrane region" description="Helical" evidence="1">
    <location>
        <begin position="323"/>
        <end position="345"/>
    </location>
</feature>
<evidence type="ECO:0000313" key="2">
    <source>
        <dbReference type="EMBL" id="UNY98504.1"/>
    </source>
</evidence>
<feature type="transmembrane region" description="Helical" evidence="1">
    <location>
        <begin position="357"/>
        <end position="380"/>
    </location>
</feature>
<keyword evidence="1" id="KW-0812">Transmembrane</keyword>
<keyword evidence="3" id="KW-1185">Reference proteome</keyword>
<keyword evidence="1" id="KW-1133">Transmembrane helix</keyword>
<feature type="transmembrane region" description="Helical" evidence="1">
    <location>
        <begin position="265"/>
        <end position="285"/>
    </location>
</feature>
<reference evidence="2 3" key="1">
    <citation type="journal article" date="2018" name="Int. J. Syst. Evol. Microbiol.">
        <title>Zhouia spongiae sp. nov., isolated from a marine sponge.</title>
        <authorList>
            <person name="Zhuang L."/>
            <person name="Lin B."/>
            <person name="Qin F."/>
            <person name="Luo L."/>
        </authorList>
    </citation>
    <scope>NUCLEOTIDE SEQUENCE [LARGE SCALE GENOMIC DNA]</scope>
    <source>
        <strain evidence="2 3">HN-Y44</strain>
    </source>
</reference>
<dbReference type="InterPro" id="IPR036259">
    <property type="entry name" value="MFS_trans_sf"/>
</dbReference>
<feature type="transmembrane region" description="Helical" evidence="1">
    <location>
        <begin position="111"/>
        <end position="132"/>
    </location>
</feature>
<organism evidence="2 3">
    <name type="scientific">Zhouia spongiae</name>
    <dbReference type="NCBI Taxonomy" id="2202721"/>
    <lineage>
        <taxon>Bacteria</taxon>
        <taxon>Pseudomonadati</taxon>
        <taxon>Bacteroidota</taxon>
        <taxon>Flavobacteriia</taxon>
        <taxon>Flavobacteriales</taxon>
        <taxon>Flavobacteriaceae</taxon>
        <taxon>Zhouia</taxon>
    </lineage>
</organism>
<gene>
    <name evidence="2" type="ORF">MQE36_15665</name>
</gene>
<dbReference type="Pfam" id="PF18943">
    <property type="entry name" value="DUF5690"/>
    <property type="match status" value="1"/>
</dbReference>
<dbReference type="RefSeq" id="WP_242936910.1">
    <property type="nucleotide sequence ID" value="NZ_CP094326.1"/>
</dbReference>
<feature type="transmembrane region" description="Helical" evidence="1">
    <location>
        <begin position="227"/>
        <end position="245"/>
    </location>
</feature>
<feature type="transmembrane region" description="Helical" evidence="1">
    <location>
        <begin position="139"/>
        <end position="160"/>
    </location>
</feature>
<dbReference type="Proteomes" id="UP000829476">
    <property type="component" value="Chromosome"/>
</dbReference>
<keyword evidence="1" id="KW-0472">Membrane</keyword>
<evidence type="ECO:0000313" key="3">
    <source>
        <dbReference type="Proteomes" id="UP000829476"/>
    </source>
</evidence>
<evidence type="ECO:0000256" key="1">
    <source>
        <dbReference type="SAM" id="Phobius"/>
    </source>
</evidence>
<name>A0ABY3YL07_9FLAO</name>
<sequence length="429" mass="48200">MMNLKNKMTASAWFSSGWIMIAAFLCYTGMYAVRKSFLAGQYLDLGLSFEVDAKTVLVISQVLGYMLSKFAGIKIISEMSPEKRVKWLVGLVAFGLAMLGLFAIVPPPLKVLAIFLNGLPLGMVFGVVLSYIEGRRNTELLAAALSATFIFSTGLVKTVGVVLMQDFGLGEYIMPFVTGLLFFPFFLLAVWMLKHSKSPDALDVQERTERVPMDRAKRKEFIRKHGLGFAGLVIIYVLLTIVRDFRDNFVVEFWAELGYSQKPELITLTEIPVAVIVLVLTAMGIMIRKNKLAFNMGMWLTILGSVLVLLATVMFEKKLMSPVAWMISTGIGIYLPYILFHCLVFERLMAFLRYKGNIGFMFYTADAFGYMGSVSVLLLKEVFKYDNTWVEFFIGLNIKTAIGMLILVSVTMLYFNFSKSEKKIISEAL</sequence>
<feature type="transmembrane region" description="Helical" evidence="1">
    <location>
        <begin position="12"/>
        <end position="33"/>
    </location>
</feature>
<dbReference type="SUPFAM" id="SSF103473">
    <property type="entry name" value="MFS general substrate transporter"/>
    <property type="match status" value="1"/>
</dbReference>
<feature type="transmembrane region" description="Helical" evidence="1">
    <location>
        <begin position="53"/>
        <end position="73"/>
    </location>
</feature>
<feature type="transmembrane region" description="Helical" evidence="1">
    <location>
        <begin position="292"/>
        <end position="311"/>
    </location>
</feature>
<protein>
    <submittedName>
        <fullName evidence="2">DUF5690 family protein</fullName>
    </submittedName>
</protein>
<dbReference type="EMBL" id="CP094326">
    <property type="protein sequence ID" value="UNY98504.1"/>
    <property type="molecule type" value="Genomic_DNA"/>
</dbReference>
<proteinExistence type="predicted"/>
<dbReference type="InterPro" id="IPR043745">
    <property type="entry name" value="DUF5690"/>
</dbReference>